<name>A0A2J7RPH0_9NEOP</name>
<dbReference type="STRING" id="105785.A0A2J7RPH0"/>
<feature type="transmembrane region" description="Helical" evidence="1">
    <location>
        <begin position="404"/>
        <end position="422"/>
    </location>
</feature>
<dbReference type="InterPro" id="IPR000477">
    <property type="entry name" value="RT_dom"/>
</dbReference>
<dbReference type="PROSITE" id="PS50878">
    <property type="entry name" value="RT_POL"/>
    <property type="match status" value="1"/>
</dbReference>
<proteinExistence type="predicted"/>
<evidence type="ECO:0000256" key="1">
    <source>
        <dbReference type="SAM" id="Phobius"/>
    </source>
</evidence>
<dbReference type="Pfam" id="PF00078">
    <property type="entry name" value="RVT_1"/>
    <property type="match status" value="1"/>
</dbReference>
<organism evidence="3 4">
    <name type="scientific">Cryptotermes secundus</name>
    <dbReference type="NCBI Taxonomy" id="105785"/>
    <lineage>
        <taxon>Eukaryota</taxon>
        <taxon>Metazoa</taxon>
        <taxon>Ecdysozoa</taxon>
        <taxon>Arthropoda</taxon>
        <taxon>Hexapoda</taxon>
        <taxon>Insecta</taxon>
        <taxon>Pterygota</taxon>
        <taxon>Neoptera</taxon>
        <taxon>Polyneoptera</taxon>
        <taxon>Dictyoptera</taxon>
        <taxon>Blattodea</taxon>
        <taxon>Blattoidea</taxon>
        <taxon>Termitoidae</taxon>
        <taxon>Kalotermitidae</taxon>
        <taxon>Cryptotermitinae</taxon>
        <taxon>Cryptotermes</taxon>
    </lineage>
</organism>
<dbReference type="SUPFAM" id="SSF56672">
    <property type="entry name" value="DNA/RNA polymerases"/>
    <property type="match status" value="1"/>
</dbReference>
<accession>A0A2J7RPH0</accession>
<dbReference type="GO" id="GO:0071897">
    <property type="term" value="P:DNA biosynthetic process"/>
    <property type="evidence" value="ECO:0007669"/>
    <property type="project" value="UniProtKB-ARBA"/>
</dbReference>
<feature type="domain" description="Reverse transcriptase" evidence="2">
    <location>
        <begin position="94"/>
        <end position="366"/>
    </location>
</feature>
<evidence type="ECO:0000259" key="2">
    <source>
        <dbReference type="PROSITE" id="PS50878"/>
    </source>
</evidence>
<keyword evidence="1" id="KW-0472">Membrane</keyword>
<dbReference type="InterPro" id="IPR043502">
    <property type="entry name" value="DNA/RNA_pol_sf"/>
</dbReference>
<comment type="caution">
    <text evidence="3">The sequence shown here is derived from an EMBL/GenBank/DDBJ whole genome shotgun (WGS) entry which is preliminary data.</text>
</comment>
<evidence type="ECO:0000313" key="3">
    <source>
        <dbReference type="EMBL" id="PNF42723.1"/>
    </source>
</evidence>
<dbReference type="PANTHER" id="PTHR33332">
    <property type="entry name" value="REVERSE TRANSCRIPTASE DOMAIN-CONTAINING PROTEIN"/>
    <property type="match status" value="1"/>
</dbReference>
<evidence type="ECO:0000313" key="4">
    <source>
        <dbReference type="Proteomes" id="UP000235965"/>
    </source>
</evidence>
<keyword evidence="1" id="KW-0812">Transmembrane</keyword>
<dbReference type="Proteomes" id="UP000235965">
    <property type="component" value="Unassembled WGS sequence"/>
</dbReference>
<dbReference type="AlphaFoldDB" id="A0A2J7RPH0"/>
<sequence>MPKKRHPSSAAFVIFVTNRHATGTDSANHTKYMNQAFIRPFHKIHLNQTMYKEIESVIGSFKPKSSNGYDEISVKILKCSAPFISSPLAYICNRAFVTGVFPTRLKYSVIKPLFKNGDKTNMSNYRPISLMTSFSKVFEKIIYIRMHRHVLNNNILAKDQYGFRSKSSTEIATYELVNEVLNALNSGMFVGGIFCDLKKAFDCVNHDILLSKLEFYGVADKAGALIKSYLADRHQRVIVNNGMRYSEWWEIKNGVPQGSVLGPLLFLLYINDLPYIISNKSKPVIFADDTSIVITNPRSADYEFKASLIFKNINDWFQDNLLSLNFEKTHFIEFLTKNCQPMDIHIEDDDDRIVNTTNTKFLGLIIDNTLSWNGHVDWLMSRLGSACYAIRALKSYMSQGTLRMIYLSYFHSIMTYGLVFWGNSPYSIHIFRLQKKGD</sequence>
<keyword evidence="1" id="KW-1133">Transmembrane helix</keyword>
<gene>
    <name evidence="3" type="ORF">B7P43_G13618</name>
</gene>
<dbReference type="InParanoid" id="A0A2J7RPH0"/>
<dbReference type="CDD" id="cd01650">
    <property type="entry name" value="RT_nLTR_like"/>
    <property type="match status" value="1"/>
</dbReference>
<protein>
    <recommendedName>
        <fullName evidence="2">Reverse transcriptase domain-containing protein</fullName>
    </recommendedName>
</protein>
<keyword evidence="4" id="KW-1185">Reference proteome</keyword>
<dbReference type="EMBL" id="NEVH01001358">
    <property type="protein sequence ID" value="PNF42723.1"/>
    <property type="molecule type" value="Genomic_DNA"/>
</dbReference>
<reference evidence="3 4" key="1">
    <citation type="submission" date="2017-12" db="EMBL/GenBank/DDBJ databases">
        <title>Hemimetabolous genomes reveal molecular basis of termite eusociality.</title>
        <authorList>
            <person name="Harrison M.C."/>
            <person name="Jongepier E."/>
            <person name="Robertson H.M."/>
            <person name="Arning N."/>
            <person name="Bitard-Feildel T."/>
            <person name="Chao H."/>
            <person name="Childers C.P."/>
            <person name="Dinh H."/>
            <person name="Doddapaneni H."/>
            <person name="Dugan S."/>
            <person name="Gowin J."/>
            <person name="Greiner C."/>
            <person name="Han Y."/>
            <person name="Hu H."/>
            <person name="Hughes D.S.T."/>
            <person name="Huylmans A.-K."/>
            <person name="Kemena C."/>
            <person name="Kremer L.P.M."/>
            <person name="Lee S.L."/>
            <person name="Lopez-Ezquerra A."/>
            <person name="Mallet L."/>
            <person name="Monroy-Kuhn J.M."/>
            <person name="Moser A."/>
            <person name="Murali S.C."/>
            <person name="Muzny D.M."/>
            <person name="Otani S."/>
            <person name="Piulachs M.-D."/>
            <person name="Poelchau M."/>
            <person name="Qu J."/>
            <person name="Schaub F."/>
            <person name="Wada-Katsumata A."/>
            <person name="Worley K.C."/>
            <person name="Xie Q."/>
            <person name="Ylla G."/>
            <person name="Poulsen M."/>
            <person name="Gibbs R.A."/>
            <person name="Schal C."/>
            <person name="Richards S."/>
            <person name="Belles X."/>
            <person name="Korb J."/>
            <person name="Bornberg-Bauer E."/>
        </authorList>
    </citation>
    <scope>NUCLEOTIDE SEQUENCE [LARGE SCALE GENOMIC DNA]</scope>
    <source>
        <tissue evidence="3">Whole body</tissue>
    </source>
</reference>